<comment type="caution">
    <text evidence="1">The sequence shown here is derived from an EMBL/GenBank/DDBJ whole genome shotgun (WGS) entry which is preliminary data.</text>
</comment>
<dbReference type="Proteomes" id="UP000610760">
    <property type="component" value="Unassembled WGS sequence"/>
</dbReference>
<protein>
    <submittedName>
        <fullName evidence="1">Uncharacterized protein</fullName>
    </submittedName>
</protein>
<reference evidence="1" key="1">
    <citation type="submission" date="2020-08" db="EMBL/GenBank/DDBJ databases">
        <title>Genome public.</title>
        <authorList>
            <person name="Liu C."/>
            <person name="Sun Q."/>
        </authorList>
    </citation>
    <scope>NUCLEOTIDE SEQUENCE</scope>
    <source>
        <strain evidence="1">NSJ-33</strain>
    </source>
</reference>
<dbReference type="AlphaFoldDB" id="A0A926E5N4"/>
<proteinExistence type="predicted"/>
<dbReference type="RefSeq" id="WP_249294966.1">
    <property type="nucleotide sequence ID" value="NZ_JACRSV010000002.1"/>
</dbReference>
<organism evidence="1 2">
    <name type="scientific">Fumia xinanensis</name>
    <dbReference type="NCBI Taxonomy" id="2763659"/>
    <lineage>
        <taxon>Bacteria</taxon>
        <taxon>Bacillati</taxon>
        <taxon>Bacillota</taxon>
        <taxon>Clostridia</taxon>
        <taxon>Eubacteriales</taxon>
        <taxon>Oscillospiraceae</taxon>
        <taxon>Fumia</taxon>
    </lineage>
</organism>
<dbReference type="EMBL" id="JACRSV010000002">
    <property type="protein sequence ID" value="MBC8560000.1"/>
    <property type="molecule type" value="Genomic_DNA"/>
</dbReference>
<accession>A0A926E5N4</accession>
<keyword evidence="2" id="KW-1185">Reference proteome</keyword>
<evidence type="ECO:0000313" key="2">
    <source>
        <dbReference type="Proteomes" id="UP000610760"/>
    </source>
</evidence>
<gene>
    <name evidence="1" type="ORF">H8710_07975</name>
</gene>
<name>A0A926E5N4_9FIRM</name>
<sequence length="67" mass="8205">MSENRSCRECRYFYDDCRDTVYRRSHCYFCKRKGLYFSRNCRIGEENRILPDDPACKFFQIAEEKKG</sequence>
<evidence type="ECO:0000313" key="1">
    <source>
        <dbReference type="EMBL" id="MBC8560000.1"/>
    </source>
</evidence>